<evidence type="ECO:0000313" key="2">
    <source>
        <dbReference type="Proteomes" id="UP000318384"/>
    </source>
</evidence>
<reference evidence="1 2" key="1">
    <citation type="submission" date="2019-03" db="EMBL/GenBank/DDBJ databases">
        <title>Deep-cultivation of Planctomycetes and their phenomic and genomic characterization uncovers novel biology.</title>
        <authorList>
            <person name="Wiegand S."/>
            <person name="Jogler M."/>
            <person name="Boedeker C."/>
            <person name="Pinto D."/>
            <person name="Vollmers J."/>
            <person name="Rivas-Marin E."/>
            <person name="Kohn T."/>
            <person name="Peeters S.H."/>
            <person name="Heuer A."/>
            <person name="Rast P."/>
            <person name="Oberbeckmann S."/>
            <person name="Bunk B."/>
            <person name="Jeske O."/>
            <person name="Meyerdierks A."/>
            <person name="Storesund J.E."/>
            <person name="Kallscheuer N."/>
            <person name="Luecker S."/>
            <person name="Lage O.M."/>
            <person name="Pohl T."/>
            <person name="Merkel B.J."/>
            <person name="Hornburger P."/>
            <person name="Mueller R.-W."/>
            <person name="Bruemmer F."/>
            <person name="Labrenz M."/>
            <person name="Spormann A.M."/>
            <person name="Op den Camp H."/>
            <person name="Overmann J."/>
            <person name="Amann R."/>
            <person name="Jetten M.S.M."/>
            <person name="Mascher T."/>
            <person name="Medema M.H."/>
            <person name="Devos D.P."/>
            <person name="Kaster A.-K."/>
            <person name="Ovreas L."/>
            <person name="Rohde M."/>
            <person name="Galperin M.Y."/>
            <person name="Jogler C."/>
        </authorList>
    </citation>
    <scope>NUCLEOTIDE SEQUENCE [LARGE SCALE GENOMIC DNA]</scope>
    <source>
        <strain evidence="1 2">V202</strain>
    </source>
</reference>
<name>A0A517WWL2_9PLAN</name>
<sequence length="91" mass="10094">MFLLLLHTALRESELLSLDYPDQLSGGYLLNIQRKVTRKLCVPKLARMQPLSDPKPHLYPTIEEGGTKSCPAMELANQTKTATCELPQGAV</sequence>
<proteinExistence type="predicted"/>
<gene>
    <name evidence="1" type="ORF">V202x_30390</name>
</gene>
<dbReference type="EMBL" id="CP037422">
    <property type="protein sequence ID" value="QDU09663.1"/>
    <property type="molecule type" value="Genomic_DNA"/>
</dbReference>
<keyword evidence="2" id="KW-1185">Reference proteome</keyword>
<accession>A0A517WWL2</accession>
<evidence type="ECO:0008006" key="3">
    <source>
        <dbReference type="Google" id="ProtNLM"/>
    </source>
</evidence>
<evidence type="ECO:0000313" key="1">
    <source>
        <dbReference type="EMBL" id="QDU09663.1"/>
    </source>
</evidence>
<protein>
    <recommendedName>
        <fullName evidence="3">Phage integrase family protein</fullName>
    </recommendedName>
</protein>
<dbReference type="Proteomes" id="UP000318384">
    <property type="component" value="Chromosome"/>
</dbReference>
<dbReference type="AlphaFoldDB" id="A0A517WWL2"/>
<organism evidence="1 2">
    <name type="scientific">Gimesia aquarii</name>
    <dbReference type="NCBI Taxonomy" id="2527964"/>
    <lineage>
        <taxon>Bacteria</taxon>
        <taxon>Pseudomonadati</taxon>
        <taxon>Planctomycetota</taxon>
        <taxon>Planctomycetia</taxon>
        <taxon>Planctomycetales</taxon>
        <taxon>Planctomycetaceae</taxon>
        <taxon>Gimesia</taxon>
    </lineage>
</organism>